<dbReference type="RefSeq" id="WP_277861241.1">
    <property type="nucleotide sequence ID" value="NZ_JARRAG010000002.1"/>
</dbReference>
<dbReference type="InterPro" id="IPR008248">
    <property type="entry name" value="CheB-like"/>
</dbReference>
<evidence type="ECO:0000256" key="5">
    <source>
        <dbReference type="HAMAP-Rule" id="MF_00099"/>
    </source>
</evidence>
<keyword evidence="3 5" id="KW-0378">Hydrolase</keyword>
<dbReference type="PROSITE" id="PS50110">
    <property type="entry name" value="RESPONSE_REGULATORY"/>
    <property type="match status" value="1"/>
</dbReference>
<evidence type="ECO:0000256" key="7">
    <source>
        <dbReference type="PROSITE-ProRule" id="PRU00169"/>
    </source>
</evidence>
<dbReference type="Gene3D" id="3.40.50.180">
    <property type="entry name" value="Methylesterase CheB, C-terminal domain"/>
    <property type="match status" value="1"/>
</dbReference>
<feature type="domain" description="CheB-type methylesterase" evidence="9">
    <location>
        <begin position="149"/>
        <end position="339"/>
    </location>
</feature>
<dbReference type="SUPFAM" id="SSF52738">
    <property type="entry name" value="Methylesterase CheB, C-terminal domain"/>
    <property type="match status" value="1"/>
</dbReference>
<dbReference type="EC" id="3.1.1.61" evidence="5"/>
<evidence type="ECO:0000313" key="11">
    <source>
        <dbReference type="Proteomes" id="UP001216907"/>
    </source>
</evidence>
<comment type="subcellular location">
    <subcellularLocation>
        <location evidence="5">Cytoplasm</location>
    </subcellularLocation>
</comment>
<dbReference type="Gene3D" id="3.40.50.2300">
    <property type="match status" value="1"/>
</dbReference>
<comment type="catalytic activity">
    <reaction evidence="5">
        <text>L-glutaminyl-[protein] + H2O = L-glutamyl-[protein] + NH4(+)</text>
        <dbReference type="Rhea" id="RHEA:16441"/>
        <dbReference type="Rhea" id="RHEA-COMP:10207"/>
        <dbReference type="Rhea" id="RHEA-COMP:10208"/>
        <dbReference type="ChEBI" id="CHEBI:15377"/>
        <dbReference type="ChEBI" id="CHEBI:28938"/>
        <dbReference type="ChEBI" id="CHEBI:29973"/>
        <dbReference type="ChEBI" id="CHEBI:30011"/>
        <dbReference type="EC" id="3.5.1.44"/>
    </reaction>
</comment>
<dbReference type="InterPro" id="IPR000673">
    <property type="entry name" value="Sig_transdc_resp-reg_Me-estase"/>
</dbReference>
<feature type="active site" evidence="5 6">
    <location>
        <position position="161"/>
    </location>
</feature>
<keyword evidence="5 7" id="KW-0597">Phosphoprotein</keyword>
<dbReference type="Pfam" id="PF00072">
    <property type="entry name" value="Response_reg"/>
    <property type="match status" value="1"/>
</dbReference>
<reference evidence="10 11" key="1">
    <citation type="submission" date="2023-03" db="EMBL/GenBank/DDBJ databases">
        <title>Paludisphaera mucosa sp. nov. a novel planctomycete from northern fen.</title>
        <authorList>
            <person name="Ivanova A."/>
        </authorList>
    </citation>
    <scope>NUCLEOTIDE SEQUENCE [LARGE SCALE GENOMIC DNA]</scope>
    <source>
        <strain evidence="10 11">Pla2</strain>
    </source>
</reference>
<evidence type="ECO:0000256" key="4">
    <source>
        <dbReference type="ARBA" id="ARBA00048267"/>
    </source>
</evidence>
<evidence type="ECO:0000256" key="3">
    <source>
        <dbReference type="ARBA" id="ARBA00022801"/>
    </source>
</evidence>
<organism evidence="10 11">
    <name type="scientific">Paludisphaera mucosa</name>
    <dbReference type="NCBI Taxonomy" id="3030827"/>
    <lineage>
        <taxon>Bacteria</taxon>
        <taxon>Pseudomonadati</taxon>
        <taxon>Planctomycetota</taxon>
        <taxon>Planctomycetia</taxon>
        <taxon>Isosphaerales</taxon>
        <taxon>Isosphaeraceae</taxon>
        <taxon>Paludisphaera</taxon>
    </lineage>
</organism>
<comment type="similarity">
    <text evidence="5">Belongs to the CheB family.</text>
</comment>
<dbReference type="PIRSF" id="PIRSF000876">
    <property type="entry name" value="RR_chemtxs_CheB"/>
    <property type="match status" value="1"/>
</dbReference>
<sequence>MRVGIVNDSMMAREALRRVVASAGGLEVAWTARDGAEGVEQVRADMPDLVLMDLFMPKMDGVESTRRIMKETPCPILVVTATVSGQIDKVYQAMGFGALDAVDTPVLGACGDCSGGADLLRKIETVGKLIGKYQPRCPSWTPPPAPPTTISREPLLVLGASTGGPFAVAEILKGLPRNWDVCTTIVQHVDAFFVAGLAGWLSDHSGRRVELIREGDRPAPGKFLLAATGDHLVLSPDGRLGYSAEPKSACYRPSVDVFFRSVALNWPGLGVAALLTGMGRDGAEGLLALRRRGWRTIAQDEATSIVWGMPRAAVEILAAEVVAPLDRVAAEVARGLSALNRAEAQAQGPRR</sequence>
<dbReference type="PROSITE" id="PS50122">
    <property type="entry name" value="CHEB"/>
    <property type="match status" value="1"/>
</dbReference>
<keyword evidence="1 5" id="KW-0963">Cytoplasm</keyword>
<dbReference type="InterPro" id="IPR001789">
    <property type="entry name" value="Sig_transdc_resp-reg_receiver"/>
</dbReference>
<dbReference type="NCBIfam" id="NF009206">
    <property type="entry name" value="PRK12555.1"/>
    <property type="match status" value="1"/>
</dbReference>
<evidence type="ECO:0000259" key="8">
    <source>
        <dbReference type="PROSITE" id="PS50110"/>
    </source>
</evidence>
<feature type="active site" evidence="5 6">
    <location>
        <position position="281"/>
    </location>
</feature>
<evidence type="ECO:0000256" key="6">
    <source>
        <dbReference type="PROSITE-ProRule" id="PRU00050"/>
    </source>
</evidence>
<keyword evidence="2 5" id="KW-0145">Chemotaxis</keyword>
<dbReference type="GO" id="GO:0008168">
    <property type="term" value="F:methyltransferase activity"/>
    <property type="evidence" value="ECO:0007669"/>
    <property type="project" value="UniProtKB-KW"/>
</dbReference>
<feature type="modified residue" description="4-aspartylphosphate" evidence="5 7">
    <location>
        <position position="53"/>
    </location>
</feature>
<dbReference type="Proteomes" id="UP001216907">
    <property type="component" value="Unassembled WGS sequence"/>
</dbReference>
<dbReference type="Pfam" id="PF01339">
    <property type="entry name" value="CheB_methylest"/>
    <property type="match status" value="1"/>
</dbReference>
<comment type="function">
    <text evidence="5">Involved in chemotaxis. Part of a chemotaxis signal transduction system that modulates chemotaxis in response to various stimuli. Catalyzes the demethylation of specific methylglutamate residues introduced into the chemoreceptors (methyl-accepting chemotaxis proteins or MCP) by CheR. Also mediates the irreversible deamidation of specific glutamine residues to glutamic acid.</text>
</comment>
<dbReference type="SUPFAM" id="SSF52172">
    <property type="entry name" value="CheY-like"/>
    <property type="match status" value="1"/>
</dbReference>
<feature type="active site" evidence="5 6">
    <location>
        <position position="188"/>
    </location>
</feature>
<comment type="catalytic activity">
    <reaction evidence="4 5">
        <text>[protein]-L-glutamate 5-O-methyl ester + H2O = L-glutamyl-[protein] + methanol + H(+)</text>
        <dbReference type="Rhea" id="RHEA:23236"/>
        <dbReference type="Rhea" id="RHEA-COMP:10208"/>
        <dbReference type="Rhea" id="RHEA-COMP:10311"/>
        <dbReference type="ChEBI" id="CHEBI:15377"/>
        <dbReference type="ChEBI" id="CHEBI:15378"/>
        <dbReference type="ChEBI" id="CHEBI:17790"/>
        <dbReference type="ChEBI" id="CHEBI:29973"/>
        <dbReference type="ChEBI" id="CHEBI:82795"/>
        <dbReference type="EC" id="3.1.1.61"/>
    </reaction>
</comment>
<feature type="domain" description="Response regulatory" evidence="8">
    <location>
        <begin position="2"/>
        <end position="119"/>
    </location>
</feature>
<dbReference type="InterPro" id="IPR011006">
    <property type="entry name" value="CheY-like_superfamily"/>
</dbReference>
<keyword evidence="10" id="KW-0489">Methyltransferase</keyword>
<evidence type="ECO:0000256" key="2">
    <source>
        <dbReference type="ARBA" id="ARBA00022500"/>
    </source>
</evidence>
<protein>
    <recommendedName>
        <fullName evidence="5">Protein-glutamate methylesterase/protein-glutamine glutaminase</fullName>
        <ecNumber evidence="5">3.1.1.61</ecNumber>
        <ecNumber evidence="5">3.5.1.44</ecNumber>
    </recommendedName>
</protein>
<gene>
    <name evidence="5 10" type="primary">cheB</name>
    <name evidence="10" type="ORF">PZE19_13975</name>
</gene>
<dbReference type="InterPro" id="IPR035909">
    <property type="entry name" value="CheB_C"/>
</dbReference>
<dbReference type="CDD" id="cd16432">
    <property type="entry name" value="CheB_Rec"/>
    <property type="match status" value="1"/>
</dbReference>
<comment type="caution">
    <text evidence="10">The sequence shown here is derived from an EMBL/GenBank/DDBJ whole genome shotgun (WGS) entry which is preliminary data.</text>
</comment>
<dbReference type="PANTHER" id="PTHR42872">
    <property type="entry name" value="PROTEIN-GLUTAMATE METHYLESTERASE/PROTEIN-GLUTAMINE GLUTAMINASE"/>
    <property type="match status" value="1"/>
</dbReference>
<keyword evidence="11" id="KW-1185">Reference proteome</keyword>
<name>A0ABT6FBC3_9BACT</name>
<dbReference type="GO" id="GO:0032259">
    <property type="term" value="P:methylation"/>
    <property type="evidence" value="ECO:0007669"/>
    <property type="project" value="UniProtKB-KW"/>
</dbReference>
<keyword evidence="10" id="KW-0808">Transferase</keyword>
<dbReference type="CDD" id="cd17541">
    <property type="entry name" value="REC_CheB-like"/>
    <property type="match status" value="1"/>
</dbReference>
<evidence type="ECO:0000256" key="1">
    <source>
        <dbReference type="ARBA" id="ARBA00022490"/>
    </source>
</evidence>
<dbReference type="PANTHER" id="PTHR42872:SF6">
    <property type="entry name" value="PROTEIN-GLUTAMATE METHYLESTERASE_PROTEIN-GLUTAMINE GLUTAMINASE"/>
    <property type="match status" value="1"/>
</dbReference>
<dbReference type="SMART" id="SM00448">
    <property type="entry name" value="REC"/>
    <property type="match status" value="1"/>
</dbReference>
<comment type="domain">
    <text evidence="5">Contains a C-terminal catalytic domain, and an N-terminal region which modulates catalytic activity.</text>
</comment>
<proteinExistence type="inferred from homology"/>
<dbReference type="HAMAP" id="MF_00099">
    <property type="entry name" value="CheB_chemtxs"/>
    <property type="match status" value="1"/>
</dbReference>
<comment type="PTM">
    <text evidence="5">Phosphorylated by CheA. Phosphorylation of the N-terminal regulatory domain activates the methylesterase activity.</text>
</comment>
<dbReference type="EC" id="3.5.1.44" evidence="5"/>
<evidence type="ECO:0000259" key="9">
    <source>
        <dbReference type="PROSITE" id="PS50122"/>
    </source>
</evidence>
<accession>A0ABT6FBC3</accession>
<dbReference type="GO" id="GO:0008984">
    <property type="term" value="F:protein-glutamate methylesterase activity"/>
    <property type="evidence" value="ECO:0007669"/>
    <property type="project" value="UniProtKB-EC"/>
</dbReference>
<dbReference type="EMBL" id="JARRAG010000002">
    <property type="protein sequence ID" value="MDG3004890.1"/>
    <property type="molecule type" value="Genomic_DNA"/>
</dbReference>
<evidence type="ECO:0000313" key="10">
    <source>
        <dbReference type="EMBL" id="MDG3004890.1"/>
    </source>
</evidence>